<dbReference type="RefSeq" id="WP_183297639.1">
    <property type="nucleotide sequence ID" value="NZ_JACHVX010000006.1"/>
</dbReference>
<sequence>MLTLTDNARSAVEDLTTQAGLPDTGGLRIAESTERAGSLELALVAAPTPGDDVVTAGRATVYVAPETTDALADQQLDAEGTDAGAGFRLAPQD</sequence>
<organism evidence="1 2">
    <name type="scientific">Cellulomonas cellasea</name>
    <dbReference type="NCBI Taxonomy" id="43670"/>
    <lineage>
        <taxon>Bacteria</taxon>
        <taxon>Bacillati</taxon>
        <taxon>Actinomycetota</taxon>
        <taxon>Actinomycetes</taxon>
        <taxon>Micrococcales</taxon>
        <taxon>Cellulomonadaceae</taxon>
        <taxon>Cellulomonas</taxon>
    </lineage>
</organism>
<name>A0A7W4UIP0_9CELL</name>
<dbReference type="SUPFAM" id="SSF89360">
    <property type="entry name" value="HesB-like domain"/>
    <property type="match status" value="1"/>
</dbReference>
<reference evidence="1 2" key="2">
    <citation type="submission" date="2020-08" db="EMBL/GenBank/DDBJ databases">
        <authorList>
            <person name="Partida-Martinez L."/>
            <person name="Huntemann M."/>
            <person name="Clum A."/>
            <person name="Wang J."/>
            <person name="Palaniappan K."/>
            <person name="Ritter S."/>
            <person name="Chen I.-M."/>
            <person name="Stamatis D."/>
            <person name="Reddy T."/>
            <person name="O'Malley R."/>
            <person name="Daum C."/>
            <person name="Shapiro N."/>
            <person name="Ivanova N."/>
            <person name="Kyrpides N."/>
            <person name="Woyke T."/>
        </authorList>
    </citation>
    <scope>NUCLEOTIDE SEQUENCE [LARGE SCALE GENOMIC DNA]</scope>
    <source>
        <strain evidence="1 2">RAS26</strain>
    </source>
</reference>
<reference evidence="1 2" key="1">
    <citation type="submission" date="2020-08" db="EMBL/GenBank/DDBJ databases">
        <title>The Agave Microbiome: Exploring the role of microbial communities in plant adaptations to desert environments.</title>
        <authorList>
            <person name="Partida-Martinez L.P."/>
        </authorList>
    </citation>
    <scope>NUCLEOTIDE SEQUENCE [LARGE SCALE GENOMIC DNA]</scope>
    <source>
        <strain evidence="1 2">RAS26</strain>
    </source>
</reference>
<dbReference type="Gene3D" id="2.60.300.12">
    <property type="entry name" value="HesB-like domain"/>
    <property type="match status" value="1"/>
</dbReference>
<accession>A0A7W4UIP0</accession>
<gene>
    <name evidence="1" type="ORF">FHR80_003820</name>
</gene>
<protein>
    <submittedName>
        <fullName evidence="1">Fe-S cluster assembly iron-binding protein IscA</fullName>
    </submittedName>
</protein>
<evidence type="ECO:0000313" key="2">
    <source>
        <dbReference type="Proteomes" id="UP000518206"/>
    </source>
</evidence>
<evidence type="ECO:0000313" key="1">
    <source>
        <dbReference type="EMBL" id="MBB2924884.1"/>
    </source>
</evidence>
<proteinExistence type="predicted"/>
<comment type="caution">
    <text evidence="1">The sequence shown here is derived from an EMBL/GenBank/DDBJ whole genome shotgun (WGS) entry which is preliminary data.</text>
</comment>
<dbReference type="InterPro" id="IPR035903">
    <property type="entry name" value="HesB-like_dom_sf"/>
</dbReference>
<dbReference type="Proteomes" id="UP000518206">
    <property type="component" value="Unassembled WGS sequence"/>
</dbReference>
<dbReference type="AlphaFoldDB" id="A0A7W4UIP0"/>
<dbReference type="EMBL" id="JACHVX010000006">
    <property type="protein sequence ID" value="MBB2924884.1"/>
    <property type="molecule type" value="Genomic_DNA"/>
</dbReference>